<evidence type="ECO:0000259" key="1">
    <source>
        <dbReference type="Pfam" id="PF03015"/>
    </source>
</evidence>
<dbReference type="EMBL" id="BTSY01000004">
    <property type="protein sequence ID" value="GMT21777.1"/>
    <property type="molecule type" value="Genomic_DNA"/>
</dbReference>
<comment type="caution">
    <text evidence="2">The sequence shown here is derived from an EMBL/GenBank/DDBJ whole genome shotgun (WGS) entry which is preliminary data.</text>
</comment>
<dbReference type="InterPro" id="IPR033640">
    <property type="entry name" value="FAR_C"/>
</dbReference>
<accession>A0AAV5VUW1</accession>
<dbReference type="Pfam" id="PF03015">
    <property type="entry name" value="Sterile"/>
    <property type="match status" value="1"/>
</dbReference>
<protein>
    <recommendedName>
        <fullName evidence="1">Fatty acyl-CoA reductase C-terminal domain-containing protein</fullName>
    </recommendedName>
</protein>
<dbReference type="AlphaFoldDB" id="A0AAV5VUW1"/>
<feature type="domain" description="Fatty acyl-CoA reductase C-terminal" evidence="1">
    <location>
        <begin position="2"/>
        <end position="71"/>
    </location>
</feature>
<feature type="non-terminal residue" evidence="2">
    <location>
        <position position="1"/>
    </location>
</feature>
<sequence length="80" mass="9597">WTRFYGKVGATYTIVRKFLIDTHFKSDNLVTLIDMMTEEDRETFNFDVRQINWSEYIFDLQMGAKVFLLKDEVVDHAKVR</sequence>
<keyword evidence="3" id="KW-1185">Reference proteome</keyword>
<gene>
    <name evidence="2" type="ORF">PFISCL1PPCAC_13074</name>
</gene>
<reference evidence="2" key="1">
    <citation type="submission" date="2023-10" db="EMBL/GenBank/DDBJ databases">
        <title>Genome assembly of Pristionchus species.</title>
        <authorList>
            <person name="Yoshida K."/>
            <person name="Sommer R.J."/>
        </authorList>
    </citation>
    <scope>NUCLEOTIDE SEQUENCE</scope>
    <source>
        <strain evidence="2">RS5133</strain>
    </source>
</reference>
<proteinExistence type="predicted"/>
<feature type="non-terminal residue" evidence="2">
    <location>
        <position position="80"/>
    </location>
</feature>
<evidence type="ECO:0000313" key="3">
    <source>
        <dbReference type="Proteomes" id="UP001432322"/>
    </source>
</evidence>
<name>A0AAV5VUW1_9BILA</name>
<evidence type="ECO:0000313" key="2">
    <source>
        <dbReference type="EMBL" id="GMT21777.1"/>
    </source>
</evidence>
<dbReference type="Proteomes" id="UP001432322">
    <property type="component" value="Unassembled WGS sequence"/>
</dbReference>
<organism evidence="2 3">
    <name type="scientific">Pristionchus fissidentatus</name>
    <dbReference type="NCBI Taxonomy" id="1538716"/>
    <lineage>
        <taxon>Eukaryota</taxon>
        <taxon>Metazoa</taxon>
        <taxon>Ecdysozoa</taxon>
        <taxon>Nematoda</taxon>
        <taxon>Chromadorea</taxon>
        <taxon>Rhabditida</taxon>
        <taxon>Rhabditina</taxon>
        <taxon>Diplogasteromorpha</taxon>
        <taxon>Diplogasteroidea</taxon>
        <taxon>Neodiplogasteridae</taxon>
        <taxon>Pristionchus</taxon>
    </lineage>
</organism>
<dbReference type="CDD" id="cd09071">
    <property type="entry name" value="FAR_C"/>
    <property type="match status" value="1"/>
</dbReference>